<accession>A0A9W4T0R3</accession>
<feature type="non-terminal residue" evidence="1">
    <location>
        <position position="104"/>
    </location>
</feature>
<comment type="caution">
    <text evidence="1">The sequence shown here is derived from an EMBL/GenBank/DDBJ whole genome shotgun (WGS) entry which is preliminary data.</text>
</comment>
<dbReference type="EMBL" id="CAMKVN010005334">
    <property type="protein sequence ID" value="CAI2188668.1"/>
    <property type="molecule type" value="Genomic_DNA"/>
</dbReference>
<organism evidence="1 2">
    <name type="scientific">Funneliformis geosporum</name>
    <dbReference type="NCBI Taxonomy" id="1117311"/>
    <lineage>
        <taxon>Eukaryota</taxon>
        <taxon>Fungi</taxon>
        <taxon>Fungi incertae sedis</taxon>
        <taxon>Mucoromycota</taxon>
        <taxon>Glomeromycotina</taxon>
        <taxon>Glomeromycetes</taxon>
        <taxon>Glomerales</taxon>
        <taxon>Glomeraceae</taxon>
        <taxon>Funneliformis</taxon>
    </lineage>
</organism>
<gene>
    <name evidence="1" type="ORF">FWILDA_LOCUS13695</name>
</gene>
<evidence type="ECO:0000313" key="2">
    <source>
        <dbReference type="Proteomes" id="UP001153678"/>
    </source>
</evidence>
<evidence type="ECO:0000313" key="1">
    <source>
        <dbReference type="EMBL" id="CAI2188668.1"/>
    </source>
</evidence>
<proteinExistence type="predicted"/>
<dbReference type="OrthoDB" id="10002548at2759"/>
<protein>
    <submittedName>
        <fullName evidence="1">8322_t:CDS:1</fullName>
    </submittedName>
</protein>
<sequence length="104" mass="11983">MGGIAQKVPIPVDLPNTRGPCYDYQLYFEKKPLDAESDFYLQTNPKYLANKTGIEVDGHRSIDAIRKYKVPNDQQKMDTLQHIISTYNLQDHQESQIKNITDNV</sequence>
<dbReference type="AlphaFoldDB" id="A0A9W4T0R3"/>
<keyword evidence="2" id="KW-1185">Reference proteome</keyword>
<dbReference type="Proteomes" id="UP001153678">
    <property type="component" value="Unassembled WGS sequence"/>
</dbReference>
<reference evidence="1" key="1">
    <citation type="submission" date="2022-08" db="EMBL/GenBank/DDBJ databases">
        <authorList>
            <person name="Kallberg Y."/>
            <person name="Tangrot J."/>
            <person name="Rosling A."/>
        </authorList>
    </citation>
    <scope>NUCLEOTIDE SEQUENCE</scope>
    <source>
        <strain evidence="1">Wild A</strain>
    </source>
</reference>
<name>A0A9W4T0R3_9GLOM</name>